<reference evidence="4" key="1">
    <citation type="submission" date="2016-11" db="EMBL/GenBank/DDBJ databases">
        <authorList>
            <person name="Jaros S."/>
            <person name="Januszkiewicz K."/>
            <person name="Wedrychowicz H."/>
        </authorList>
    </citation>
    <scope>NUCLEOTIDE SEQUENCE [LARGE SCALE GENOMIC DNA]</scope>
    <source>
        <strain evidence="4">CGMCC 4.3555</strain>
    </source>
</reference>
<accession>A0A9X8QU00</accession>
<sequence>MLRASHPYPRAHRTAPPRRPPTRTPGPPSCARSPPTPPTTPPPPRPEPPAAPPRPGRAPRSFRDTAAFHLANSATLWDESSDRPASPPPPAATPPPPAPAWPAPPARPTADEPAPRRPLADRLPGTRVVAAAAGLVLGVGLIVGAAAGSWLTEAPAKGAPTPESIFTKGQDAWRNTPVDTLFPRTVEGLAAGPGGADRTWTRIAVAPDTDCTARYEGPLAKELAPAGCARLLRATYVDATRTHVTTVGAQTTRADRSGMMDLNARFSTNDLADHKALMPLPLAAKGTLAEDFGPAQRASWTVRILTDVPVVVYTVSGFADGREITDPQPADAAVQPGTATTAAESGLGHDAKGLADKISATFRTASGVPARSTEVAS</sequence>
<keyword evidence="2" id="KW-0812">Transmembrane</keyword>
<organism evidence="3 4">
    <name type="scientific">Streptomyces yunnanensis</name>
    <dbReference type="NCBI Taxonomy" id="156453"/>
    <lineage>
        <taxon>Bacteria</taxon>
        <taxon>Bacillati</taxon>
        <taxon>Actinomycetota</taxon>
        <taxon>Actinomycetes</taxon>
        <taxon>Kitasatosporales</taxon>
        <taxon>Streptomycetaceae</taxon>
        <taxon>Streptomyces</taxon>
    </lineage>
</organism>
<protein>
    <submittedName>
        <fullName evidence="3">Uncharacterized protein</fullName>
    </submittedName>
</protein>
<keyword evidence="2" id="KW-1133">Transmembrane helix</keyword>
<dbReference type="EMBL" id="FRBK01000008">
    <property type="protein sequence ID" value="SHM09522.1"/>
    <property type="molecule type" value="Genomic_DNA"/>
</dbReference>
<dbReference type="PRINTS" id="PR01217">
    <property type="entry name" value="PRICHEXTENSN"/>
</dbReference>
<name>A0A9X8QU00_9ACTN</name>
<dbReference type="RefSeq" id="WP_286160291.1">
    <property type="nucleotide sequence ID" value="NZ_FRBK01000008.1"/>
</dbReference>
<evidence type="ECO:0000256" key="2">
    <source>
        <dbReference type="SAM" id="Phobius"/>
    </source>
</evidence>
<dbReference type="Proteomes" id="UP000184388">
    <property type="component" value="Unassembled WGS sequence"/>
</dbReference>
<proteinExistence type="predicted"/>
<gene>
    <name evidence="3" type="ORF">SAMN05216268_108216</name>
</gene>
<evidence type="ECO:0000313" key="4">
    <source>
        <dbReference type="Proteomes" id="UP000184388"/>
    </source>
</evidence>
<keyword evidence="2" id="KW-0472">Membrane</keyword>
<feature type="transmembrane region" description="Helical" evidence="2">
    <location>
        <begin position="128"/>
        <end position="151"/>
    </location>
</feature>
<evidence type="ECO:0000313" key="3">
    <source>
        <dbReference type="EMBL" id="SHM09522.1"/>
    </source>
</evidence>
<feature type="compositionally biased region" description="Pro residues" evidence="1">
    <location>
        <begin position="17"/>
        <end position="56"/>
    </location>
</feature>
<comment type="caution">
    <text evidence="3">The sequence shown here is derived from an EMBL/GenBank/DDBJ whole genome shotgun (WGS) entry which is preliminary data.</text>
</comment>
<feature type="compositionally biased region" description="Basic and acidic residues" evidence="1">
    <location>
        <begin position="109"/>
        <end position="120"/>
    </location>
</feature>
<feature type="compositionally biased region" description="Pro residues" evidence="1">
    <location>
        <begin position="85"/>
        <end position="107"/>
    </location>
</feature>
<evidence type="ECO:0000256" key="1">
    <source>
        <dbReference type="SAM" id="MobiDB-lite"/>
    </source>
</evidence>
<feature type="region of interest" description="Disordered" evidence="1">
    <location>
        <begin position="1"/>
        <end position="121"/>
    </location>
</feature>
<dbReference type="AlphaFoldDB" id="A0A9X8QU00"/>